<name>A0A1H2ZW24_ACIFE</name>
<dbReference type="Proteomes" id="UP000182379">
    <property type="component" value="Unassembled WGS sequence"/>
</dbReference>
<dbReference type="RefSeq" id="WP_074706411.1">
    <property type="nucleotide sequence ID" value="NZ_FNOP01000021.1"/>
</dbReference>
<evidence type="ECO:0000256" key="3">
    <source>
        <dbReference type="SAM" id="MobiDB-lite"/>
    </source>
</evidence>
<dbReference type="InterPro" id="IPR055247">
    <property type="entry name" value="InsJ-like_HTH"/>
</dbReference>
<comment type="caution">
    <text evidence="6">The sequence shown here is derived from an EMBL/GenBank/DDBJ whole genome shotgun (WGS) entry which is preliminary data.</text>
</comment>
<organism evidence="6 8">
    <name type="scientific">Acidaminococcus fermentans</name>
    <dbReference type="NCBI Taxonomy" id="905"/>
    <lineage>
        <taxon>Bacteria</taxon>
        <taxon>Bacillati</taxon>
        <taxon>Bacillota</taxon>
        <taxon>Negativicutes</taxon>
        <taxon>Acidaminococcales</taxon>
        <taxon>Acidaminococcaceae</taxon>
        <taxon>Acidaminococcus</taxon>
    </lineage>
</organism>
<evidence type="ECO:0000313" key="5">
    <source>
        <dbReference type="EMBL" id="SDW96644.1"/>
    </source>
</evidence>
<dbReference type="AlphaFoldDB" id="A0A1H2ZW24"/>
<feature type="domain" description="Insertion element IS150 protein InsJ-like helix-turn-helix" evidence="4">
    <location>
        <begin position="66"/>
        <end position="119"/>
    </location>
</feature>
<accession>A0A1H2ZW24</accession>
<evidence type="ECO:0000256" key="2">
    <source>
        <dbReference type="SAM" id="Coils"/>
    </source>
</evidence>
<dbReference type="InterPro" id="IPR052057">
    <property type="entry name" value="IS150/IS1296_orfA-like"/>
</dbReference>
<sequence length="192" mass="22299">MAKYSYEFKKKIVLEYLNSDEGCISISRKYGMTSSSQLLKWVSAYKAFGDNGLKRSRSQKIYSFKEKLSVVESYLTNEISYQELAIQVGINNPSMIARWVNEFKIAGPEALRSHKKGRKRTLNKSQTKKTDTQVQQPMVNISVEHVQELENENLKLRIENAFLKELRRLRLEDEAKMRELRKSSPVSEDHSS</sequence>
<gene>
    <name evidence="5" type="ORF">SAMN05216495_109106</name>
    <name evidence="6" type="ORF">SAMN05216495_1172</name>
    <name evidence="7" type="ORF">SAMN05216495_12136</name>
</gene>
<proteinExistence type="inferred from homology"/>
<evidence type="ECO:0000256" key="1">
    <source>
        <dbReference type="ARBA" id="ARBA00038232"/>
    </source>
</evidence>
<reference evidence="6 8" key="1">
    <citation type="submission" date="2016-10" db="EMBL/GenBank/DDBJ databases">
        <authorList>
            <person name="Varghese N."/>
            <person name="Submissions S."/>
        </authorList>
    </citation>
    <scope>NUCLEOTIDE SEQUENCE [LARGE SCALE GENOMIC DNA]</scope>
    <source>
        <strain evidence="6 8">WCC6</strain>
    </source>
</reference>
<feature type="coiled-coil region" evidence="2">
    <location>
        <begin position="146"/>
        <end position="183"/>
    </location>
</feature>
<protein>
    <submittedName>
        <fullName evidence="6">Transposase and inactivated derivatives</fullName>
    </submittedName>
</protein>
<dbReference type="PANTHER" id="PTHR33795">
    <property type="entry name" value="INSERTION ELEMENT IS150 PROTEIN INSJ"/>
    <property type="match status" value="1"/>
</dbReference>
<dbReference type="EMBL" id="FNOP01000021">
    <property type="protein sequence ID" value="SDX31423.1"/>
    <property type="molecule type" value="Genomic_DNA"/>
</dbReference>
<comment type="similarity">
    <text evidence="1">Belongs to the IS150/IS1296 orfA family.</text>
</comment>
<dbReference type="Pfam" id="PF13518">
    <property type="entry name" value="HTH_28"/>
    <property type="match status" value="2"/>
</dbReference>
<evidence type="ECO:0000259" key="4">
    <source>
        <dbReference type="Pfam" id="PF13518"/>
    </source>
</evidence>
<dbReference type="EMBL" id="FNOP01000017">
    <property type="protein sequence ID" value="SDX21575.1"/>
    <property type="molecule type" value="Genomic_DNA"/>
</dbReference>
<dbReference type="PANTHER" id="PTHR33795:SF1">
    <property type="entry name" value="INSERTION ELEMENT IS150 PROTEIN INSJ"/>
    <property type="match status" value="1"/>
</dbReference>
<dbReference type="SUPFAM" id="SSF48295">
    <property type="entry name" value="TrpR-like"/>
    <property type="match status" value="2"/>
</dbReference>
<feature type="domain" description="Insertion element IS150 protein InsJ-like helix-turn-helix" evidence="4">
    <location>
        <begin position="8"/>
        <end position="57"/>
    </location>
</feature>
<feature type="region of interest" description="Disordered" evidence="3">
    <location>
        <begin position="112"/>
        <end position="133"/>
    </location>
</feature>
<dbReference type="GO" id="GO:0043565">
    <property type="term" value="F:sequence-specific DNA binding"/>
    <property type="evidence" value="ECO:0007669"/>
    <property type="project" value="InterPro"/>
</dbReference>
<feature type="compositionally biased region" description="Basic residues" evidence="3">
    <location>
        <begin position="113"/>
        <end position="122"/>
    </location>
</feature>
<evidence type="ECO:0000313" key="7">
    <source>
        <dbReference type="EMBL" id="SDX31423.1"/>
    </source>
</evidence>
<keyword evidence="2" id="KW-0175">Coiled coil</keyword>
<dbReference type="EMBL" id="FNOP01000009">
    <property type="protein sequence ID" value="SDW96644.1"/>
    <property type="molecule type" value="Genomic_DNA"/>
</dbReference>
<dbReference type="InterPro" id="IPR010921">
    <property type="entry name" value="Trp_repressor/repl_initiator"/>
</dbReference>
<evidence type="ECO:0000313" key="8">
    <source>
        <dbReference type="Proteomes" id="UP000182379"/>
    </source>
</evidence>
<dbReference type="InterPro" id="IPR036388">
    <property type="entry name" value="WH-like_DNA-bd_sf"/>
</dbReference>
<dbReference type="Gene3D" id="1.10.10.10">
    <property type="entry name" value="Winged helix-like DNA-binding domain superfamily/Winged helix DNA-binding domain"/>
    <property type="match status" value="2"/>
</dbReference>
<evidence type="ECO:0000313" key="6">
    <source>
        <dbReference type="EMBL" id="SDX21575.1"/>
    </source>
</evidence>